<feature type="non-terminal residue" evidence="1">
    <location>
        <position position="1"/>
    </location>
</feature>
<name>A0A391P0H6_9EUKA</name>
<gene>
    <name evidence="1" type="ORF">KIPB_017125</name>
</gene>
<comment type="caution">
    <text evidence="1">The sequence shown here is derived from an EMBL/GenBank/DDBJ whole genome shotgun (WGS) entry which is preliminary data.</text>
</comment>
<protein>
    <submittedName>
        <fullName evidence="1">Uncharacterized protein</fullName>
    </submittedName>
</protein>
<evidence type="ECO:0000313" key="2">
    <source>
        <dbReference type="Proteomes" id="UP000265618"/>
    </source>
</evidence>
<organism evidence="1 2">
    <name type="scientific">Kipferlia bialata</name>
    <dbReference type="NCBI Taxonomy" id="797122"/>
    <lineage>
        <taxon>Eukaryota</taxon>
        <taxon>Metamonada</taxon>
        <taxon>Carpediemonas-like organisms</taxon>
        <taxon>Kipferlia</taxon>
    </lineage>
</organism>
<dbReference type="AlphaFoldDB" id="A0A391P0H6"/>
<evidence type="ECO:0000313" key="1">
    <source>
        <dbReference type="EMBL" id="GCA65436.1"/>
    </source>
</evidence>
<proteinExistence type="predicted"/>
<reference evidence="1 2" key="1">
    <citation type="journal article" date="2018" name="PLoS ONE">
        <title>The draft genome of Kipferlia bialata reveals reductive genome evolution in fornicate parasites.</title>
        <authorList>
            <person name="Tanifuji G."/>
            <person name="Takabayashi S."/>
            <person name="Kume K."/>
            <person name="Takagi M."/>
            <person name="Nakayama T."/>
            <person name="Kamikawa R."/>
            <person name="Inagaki Y."/>
            <person name="Hashimoto T."/>
        </authorList>
    </citation>
    <scope>NUCLEOTIDE SEQUENCE [LARGE SCALE GENOMIC DNA]</scope>
    <source>
        <strain evidence="1">NY0173</strain>
    </source>
</reference>
<keyword evidence="2" id="KW-1185">Reference proteome</keyword>
<accession>A0A391P0H6</accession>
<sequence length="38" mass="4318">TPQVLRKSTDEYIFDLNTQILELGEEHSSYGTYLPTSA</sequence>
<dbReference type="Proteomes" id="UP000265618">
    <property type="component" value="Unassembled WGS sequence"/>
</dbReference>
<feature type="non-terminal residue" evidence="1">
    <location>
        <position position="38"/>
    </location>
</feature>
<dbReference type="EMBL" id="BDIP01011132">
    <property type="protein sequence ID" value="GCA65436.1"/>
    <property type="molecule type" value="Genomic_DNA"/>
</dbReference>